<protein>
    <submittedName>
        <fullName evidence="2">GNAT family N-acetyltransferase</fullName>
    </submittedName>
</protein>
<dbReference type="PROSITE" id="PS51186">
    <property type="entry name" value="GNAT"/>
    <property type="match status" value="1"/>
</dbReference>
<evidence type="ECO:0000313" key="3">
    <source>
        <dbReference type="Proteomes" id="UP001209318"/>
    </source>
</evidence>
<dbReference type="InterPro" id="IPR053144">
    <property type="entry name" value="Acetyltransferase_Butenolide"/>
</dbReference>
<dbReference type="InterPro" id="IPR016181">
    <property type="entry name" value="Acyl_CoA_acyltransferase"/>
</dbReference>
<comment type="caution">
    <text evidence="2">The sequence shown here is derived from an EMBL/GenBank/DDBJ whole genome shotgun (WGS) entry which is preliminary data.</text>
</comment>
<proteinExistence type="predicted"/>
<feature type="domain" description="N-acetyltransferase" evidence="1">
    <location>
        <begin position="6"/>
        <end position="135"/>
    </location>
</feature>
<evidence type="ECO:0000259" key="1">
    <source>
        <dbReference type="PROSITE" id="PS51186"/>
    </source>
</evidence>
<accession>A0AAE3ISD5</accession>
<organism evidence="2 3">
    <name type="scientific">Perspicuibacillus lycopersici</name>
    <dbReference type="NCBI Taxonomy" id="1325689"/>
    <lineage>
        <taxon>Bacteria</taxon>
        <taxon>Bacillati</taxon>
        <taxon>Bacillota</taxon>
        <taxon>Bacilli</taxon>
        <taxon>Bacillales</taxon>
        <taxon>Bacillaceae</taxon>
        <taxon>Perspicuibacillus</taxon>
    </lineage>
</organism>
<dbReference type="AlphaFoldDB" id="A0AAE3ISD5"/>
<dbReference type="SUPFAM" id="SSF55729">
    <property type="entry name" value="Acyl-CoA N-acyltransferases (Nat)"/>
    <property type="match status" value="1"/>
</dbReference>
<dbReference type="GO" id="GO:0016747">
    <property type="term" value="F:acyltransferase activity, transferring groups other than amino-acyl groups"/>
    <property type="evidence" value="ECO:0007669"/>
    <property type="project" value="InterPro"/>
</dbReference>
<dbReference type="PANTHER" id="PTHR43233:SF1">
    <property type="entry name" value="FAMILY N-ACETYLTRANSFERASE, PUTATIVE (AFU_ORTHOLOGUE AFUA_6G03350)-RELATED"/>
    <property type="match status" value="1"/>
</dbReference>
<name>A0AAE3ISD5_9BACI</name>
<keyword evidence="3" id="KW-1185">Reference proteome</keyword>
<evidence type="ECO:0000313" key="2">
    <source>
        <dbReference type="EMBL" id="MCU9613537.1"/>
    </source>
</evidence>
<dbReference type="Gene3D" id="3.40.630.30">
    <property type="match status" value="1"/>
</dbReference>
<dbReference type="EMBL" id="JAOUSF010000003">
    <property type="protein sequence ID" value="MCU9613537.1"/>
    <property type="molecule type" value="Genomic_DNA"/>
</dbReference>
<dbReference type="CDD" id="cd04301">
    <property type="entry name" value="NAT_SF"/>
    <property type="match status" value="1"/>
</dbReference>
<sequence length="135" mass="15043">MQNSDITYSVNEKVTAEAVATVYKKAGLRRPVDDLDRIGRMLDHADIVITAWSGDQLVGVARAITDYSYCCYLSDLAVDPDFQQQGIGKNLIQQLQQQIGEEVSLILLASAVAMDYYPHIGFEKLNNSYAIGRKR</sequence>
<reference evidence="2" key="1">
    <citation type="submission" date="2022-10" db="EMBL/GenBank/DDBJ databases">
        <title>Description of Fervidibacillus gen. nov. in the family Fervidibacillaceae fam. nov. with two species, Fervidibacillus albus sp. nov., and Fervidibacillus halotolerans sp. nov., isolated from tidal flat sediments.</title>
        <authorList>
            <person name="Kwon K.K."/>
            <person name="Yang S.-H."/>
        </authorList>
    </citation>
    <scope>NUCLEOTIDE SEQUENCE</scope>
    <source>
        <strain evidence="2">JCM 19140</strain>
    </source>
</reference>
<dbReference type="PANTHER" id="PTHR43233">
    <property type="entry name" value="FAMILY N-ACETYLTRANSFERASE, PUTATIVE (AFU_ORTHOLOGUE AFUA_6G03350)-RELATED"/>
    <property type="match status" value="1"/>
</dbReference>
<dbReference type="InterPro" id="IPR000182">
    <property type="entry name" value="GNAT_dom"/>
</dbReference>
<gene>
    <name evidence="2" type="ORF">OEV98_08195</name>
</gene>
<dbReference type="Proteomes" id="UP001209318">
    <property type="component" value="Unassembled WGS sequence"/>
</dbReference>
<dbReference type="Pfam" id="PF13673">
    <property type="entry name" value="Acetyltransf_10"/>
    <property type="match status" value="1"/>
</dbReference>